<keyword evidence="2" id="KW-1185">Reference proteome</keyword>
<dbReference type="EMBL" id="KK784875">
    <property type="protein sequence ID" value="KDO83247.1"/>
    <property type="molecule type" value="Genomic_DNA"/>
</dbReference>
<proteinExistence type="predicted"/>
<organism evidence="1 2">
    <name type="scientific">Citrus sinensis</name>
    <name type="common">Sweet orange</name>
    <name type="synonym">Citrus aurantium var. sinensis</name>
    <dbReference type="NCBI Taxonomy" id="2711"/>
    <lineage>
        <taxon>Eukaryota</taxon>
        <taxon>Viridiplantae</taxon>
        <taxon>Streptophyta</taxon>
        <taxon>Embryophyta</taxon>
        <taxon>Tracheophyta</taxon>
        <taxon>Spermatophyta</taxon>
        <taxon>Magnoliopsida</taxon>
        <taxon>eudicotyledons</taxon>
        <taxon>Gunneridae</taxon>
        <taxon>Pentapetalae</taxon>
        <taxon>rosids</taxon>
        <taxon>malvids</taxon>
        <taxon>Sapindales</taxon>
        <taxon>Rutaceae</taxon>
        <taxon>Aurantioideae</taxon>
        <taxon>Citrus</taxon>
    </lineage>
</organism>
<evidence type="ECO:0000313" key="2">
    <source>
        <dbReference type="Proteomes" id="UP000027120"/>
    </source>
</evidence>
<protein>
    <submittedName>
        <fullName evidence="1">Uncharacterized protein</fullName>
    </submittedName>
</protein>
<dbReference type="Proteomes" id="UP000027120">
    <property type="component" value="Unassembled WGS sequence"/>
</dbReference>
<sequence length="73" mass="8683">MSFNMFTYVFIEVLSSRWDVLGTSCRLIVSETTLIFKLWNRGRCRFSLQALKHGPNSRVLFVIRYFSRAKLKF</sequence>
<reference evidence="1 2" key="1">
    <citation type="submission" date="2014-04" db="EMBL/GenBank/DDBJ databases">
        <authorList>
            <consortium name="International Citrus Genome Consortium"/>
            <person name="Gmitter F."/>
            <person name="Chen C."/>
            <person name="Farmerie W."/>
            <person name="Harkins T."/>
            <person name="Desany B."/>
            <person name="Mohiuddin M."/>
            <person name="Kodira C."/>
            <person name="Borodovsky M."/>
            <person name="Lomsadze A."/>
            <person name="Burns P."/>
            <person name="Jenkins J."/>
            <person name="Prochnik S."/>
            <person name="Shu S."/>
            <person name="Chapman J."/>
            <person name="Pitluck S."/>
            <person name="Schmutz J."/>
            <person name="Rokhsar D."/>
        </authorList>
    </citation>
    <scope>NUCLEOTIDE SEQUENCE</scope>
</reference>
<dbReference type="AlphaFoldDB" id="A0A067H6F0"/>
<name>A0A067H6F0_CITSI</name>
<gene>
    <name evidence="1" type="ORF">CISIN_1g035090mg</name>
</gene>
<evidence type="ECO:0000313" key="1">
    <source>
        <dbReference type="EMBL" id="KDO83247.1"/>
    </source>
</evidence>
<accession>A0A067H6F0</accession>